<dbReference type="PANTHER" id="PTHR14226:SF78">
    <property type="entry name" value="SLR0060 PROTEIN"/>
    <property type="match status" value="1"/>
</dbReference>
<dbReference type="OrthoDB" id="9807112at2"/>
<feature type="short sequence motif" description="DGA/G" evidence="4">
    <location>
        <begin position="198"/>
        <end position="200"/>
    </location>
</feature>
<evidence type="ECO:0000256" key="3">
    <source>
        <dbReference type="ARBA" id="ARBA00023098"/>
    </source>
</evidence>
<evidence type="ECO:0000256" key="4">
    <source>
        <dbReference type="PROSITE-ProRule" id="PRU01161"/>
    </source>
</evidence>
<name>A0A1W6N3J1_9PROT</name>
<dbReference type="SUPFAM" id="SSF52151">
    <property type="entry name" value="FabD/lysophospholipase-like"/>
    <property type="match status" value="1"/>
</dbReference>
<keyword evidence="1 4" id="KW-0378">Hydrolase</keyword>
<evidence type="ECO:0000259" key="5">
    <source>
        <dbReference type="PROSITE" id="PS51635"/>
    </source>
</evidence>
<keyword evidence="2 4" id="KW-0442">Lipid degradation</keyword>
<keyword evidence="7" id="KW-1185">Reference proteome</keyword>
<evidence type="ECO:0000256" key="1">
    <source>
        <dbReference type="ARBA" id="ARBA00022801"/>
    </source>
</evidence>
<proteinExistence type="predicted"/>
<accession>A0A1W6N3J1</accession>
<dbReference type="InterPro" id="IPR050301">
    <property type="entry name" value="NTE"/>
</dbReference>
<evidence type="ECO:0000313" key="7">
    <source>
        <dbReference type="Proteomes" id="UP000237351"/>
    </source>
</evidence>
<feature type="active site" description="Nucleophile" evidence="4">
    <location>
        <position position="45"/>
    </location>
</feature>
<protein>
    <recommendedName>
        <fullName evidence="5">PNPLA domain-containing protein</fullName>
    </recommendedName>
</protein>
<dbReference type="Gene3D" id="3.40.1090.10">
    <property type="entry name" value="Cytosolic phospholipase A2 catalytic domain"/>
    <property type="match status" value="2"/>
</dbReference>
<keyword evidence="3 4" id="KW-0443">Lipid metabolism</keyword>
<feature type="short sequence motif" description="GXGXXG" evidence="4">
    <location>
        <begin position="15"/>
        <end position="20"/>
    </location>
</feature>
<dbReference type="InterPro" id="IPR002641">
    <property type="entry name" value="PNPLA_dom"/>
</dbReference>
<dbReference type="PANTHER" id="PTHR14226">
    <property type="entry name" value="NEUROPATHY TARGET ESTERASE/SWISS CHEESE D.MELANOGASTER"/>
    <property type="match status" value="1"/>
</dbReference>
<reference evidence="6 7" key="1">
    <citation type="submission" date="2014-06" db="EMBL/GenBank/DDBJ databases">
        <title>The genome of the endonuclear symbiont Nucleicultrix amoebiphila.</title>
        <authorList>
            <person name="Schulz F."/>
            <person name="Horn M."/>
        </authorList>
    </citation>
    <scope>NUCLEOTIDE SEQUENCE [LARGE SCALE GENOMIC DNA]</scope>
    <source>
        <strain evidence="6 7">FS5</strain>
    </source>
</reference>
<organism evidence="6 7">
    <name type="scientific">Candidatus Nucleicultrix amoebiphila FS5</name>
    <dbReference type="NCBI Taxonomy" id="1414854"/>
    <lineage>
        <taxon>Bacteria</taxon>
        <taxon>Pseudomonadati</taxon>
        <taxon>Pseudomonadota</taxon>
        <taxon>Alphaproteobacteria</taxon>
        <taxon>Holosporales</taxon>
        <taxon>Candidatus Nucleicultricaceae</taxon>
        <taxon>Candidatus Nucleicultrix</taxon>
    </lineage>
</organism>
<dbReference type="AlphaFoldDB" id="A0A1W6N3J1"/>
<feature type="short sequence motif" description="GXSXG" evidence="4">
    <location>
        <begin position="43"/>
        <end position="47"/>
    </location>
</feature>
<feature type="domain" description="PNPLA" evidence="5">
    <location>
        <begin position="11"/>
        <end position="211"/>
    </location>
</feature>
<dbReference type="Pfam" id="PF01734">
    <property type="entry name" value="Patatin"/>
    <property type="match status" value="1"/>
</dbReference>
<dbReference type="InterPro" id="IPR016035">
    <property type="entry name" value="Acyl_Trfase/lysoPLipase"/>
</dbReference>
<dbReference type="Proteomes" id="UP000237351">
    <property type="component" value="Chromosome"/>
</dbReference>
<gene>
    <name evidence="6" type="ORF">GQ61_02975</name>
</gene>
<sequence length="351" mass="39965">MRNKDQKVVNLALQGGGSHGAYAWGVIEQLIDDGRIDIDSLSGTSAGAMNAVVYAYGRMKNGPQGAKEALHNFWYEVSKIGNGFKLVYHNHVQKFMNHWNADRNPSFLWFQMITRLFSPYEWNPLNINPLKDVLEKCVNFEELKLCECANIFIGTTCVRTGKVQVFHNKSITADVVMASSCLPTLFQSVKIGNDCFWDGGFSGNPPLFPLISRSKSRDVIIVHINPMVREEIPDRPLEIMNRMNEIAFNSSLLKELRAISFVIKLLDEEWLKEEYRGKLRHLLIHSIHADQPLKGLGVSSKFSTDWGFLTYLRDLGRAEAKRWLKENYDKVGVEATVNLRSEYIDTTSTKM</sequence>
<dbReference type="GO" id="GO:0016042">
    <property type="term" value="P:lipid catabolic process"/>
    <property type="evidence" value="ECO:0007669"/>
    <property type="project" value="UniProtKB-UniRule"/>
</dbReference>
<feature type="active site" description="Proton acceptor" evidence="4">
    <location>
        <position position="198"/>
    </location>
</feature>
<evidence type="ECO:0000256" key="2">
    <source>
        <dbReference type="ARBA" id="ARBA00022963"/>
    </source>
</evidence>
<dbReference type="STRING" id="1414854.GQ61_02975"/>
<dbReference type="PROSITE" id="PS51635">
    <property type="entry name" value="PNPLA"/>
    <property type="match status" value="1"/>
</dbReference>
<dbReference type="EMBL" id="CP008743">
    <property type="protein sequence ID" value="ARN84457.1"/>
    <property type="molecule type" value="Genomic_DNA"/>
</dbReference>
<dbReference type="GO" id="GO:0016787">
    <property type="term" value="F:hydrolase activity"/>
    <property type="evidence" value="ECO:0007669"/>
    <property type="project" value="UniProtKB-UniRule"/>
</dbReference>
<evidence type="ECO:0000313" key="6">
    <source>
        <dbReference type="EMBL" id="ARN84457.1"/>
    </source>
</evidence>
<dbReference type="KEGG" id="naf:GQ61_02975"/>